<dbReference type="InterPro" id="IPR007780">
    <property type="entry name" value="NAD_Glu_DH_bac"/>
</dbReference>
<dbReference type="GO" id="GO:0004352">
    <property type="term" value="F:glutamate dehydrogenase (NAD+) activity"/>
    <property type="evidence" value="ECO:0007669"/>
    <property type="project" value="InterPro"/>
</dbReference>
<protein>
    <recommendedName>
        <fullName evidence="1">NAD-specific glutamate dehydrogenase C-terminal domain-containing protein</fullName>
    </recommendedName>
</protein>
<evidence type="ECO:0000313" key="2">
    <source>
        <dbReference type="EMBL" id="RUQ58549.1"/>
    </source>
</evidence>
<dbReference type="OrthoDB" id="9758052at2"/>
<comment type="caution">
    <text evidence="2">The sequence shown here is derived from an EMBL/GenBank/DDBJ whole genome shotgun (WGS) entry which is preliminary data.</text>
</comment>
<dbReference type="PANTHER" id="PTHR43403:SF1">
    <property type="entry name" value="NAD-SPECIFIC GLUTAMATE DEHYDROGENASE"/>
    <property type="match status" value="1"/>
</dbReference>
<dbReference type="Pfam" id="PF21074">
    <property type="entry name" value="GDH_C"/>
    <property type="match status" value="1"/>
</dbReference>
<dbReference type="EMBL" id="RZIJ01000098">
    <property type="protein sequence ID" value="RUQ58549.1"/>
    <property type="molecule type" value="Genomic_DNA"/>
</dbReference>
<accession>A0A3S0WUB8</accession>
<feature type="non-terminal residue" evidence="2">
    <location>
        <position position="1"/>
    </location>
</feature>
<dbReference type="InterPro" id="IPR048381">
    <property type="entry name" value="GDH_C"/>
</dbReference>
<dbReference type="Proteomes" id="UP000280346">
    <property type="component" value="Unassembled WGS sequence"/>
</dbReference>
<keyword evidence="3" id="KW-1185">Reference proteome</keyword>
<dbReference type="GO" id="GO:0004069">
    <property type="term" value="F:L-aspartate:2-oxoglutarate aminotransferase activity"/>
    <property type="evidence" value="ECO:0007669"/>
    <property type="project" value="InterPro"/>
</dbReference>
<organism evidence="2 3">
    <name type="scientific">Azospirillum doebereinerae</name>
    <dbReference type="NCBI Taxonomy" id="92933"/>
    <lineage>
        <taxon>Bacteria</taxon>
        <taxon>Pseudomonadati</taxon>
        <taxon>Pseudomonadota</taxon>
        <taxon>Alphaproteobacteria</taxon>
        <taxon>Rhodospirillales</taxon>
        <taxon>Azospirillaceae</taxon>
        <taxon>Azospirillum</taxon>
    </lineage>
</organism>
<dbReference type="RefSeq" id="WP_148125335.1">
    <property type="nucleotide sequence ID" value="NZ_RZIJ01000098.1"/>
</dbReference>
<evidence type="ECO:0000259" key="1">
    <source>
        <dbReference type="Pfam" id="PF21074"/>
    </source>
</evidence>
<sequence length="117" mass="13376">ARFIRALEKAGRLNRAIEYLPTEEELAQRMAERRGLTRPELAVLLAYAKITLYDDLLASDLPDDPAMAEDLLRYFPQALREGQRDAIGRHRLRREIVATQVTNSLVNRVGPTFVKET</sequence>
<reference evidence="2 3" key="1">
    <citation type="submission" date="2018-12" db="EMBL/GenBank/DDBJ databases">
        <authorList>
            <person name="Yang Y."/>
        </authorList>
    </citation>
    <scope>NUCLEOTIDE SEQUENCE [LARGE SCALE GENOMIC DNA]</scope>
    <source>
        <strain evidence="2 3">GSF71</strain>
    </source>
</reference>
<name>A0A3S0WUB8_9PROT</name>
<evidence type="ECO:0000313" key="3">
    <source>
        <dbReference type="Proteomes" id="UP000280346"/>
    </source>
</evidence>
<dbReference type="PANTHER" id="PTHR43403">
    <property type="entry name" value="NAD-SPECIFIC GLUTAMATE DEHYDROGENASE"/>
    <property type="match status" value="1"/>
</dbReference>
<feature type="non-terminal residue" evidence="2">
    <location>
        <position position="117"/>
    </location>
</feature>
<proteinExistence type="predicted"/>
<feature type="domain" description="NAD-specific glutamate dehydrogenase C-terminal" evidence="1">
    <location>
        <begin position="34"/>
        <end position="116"/>
    </location>
</feature>
<dbReference type="GO" id="GO:0006538">
    <property type="term" value="P:L-glutamate catabolic process"/>
    <property type="evidence" value="ECO:0007669"/>
    <property type="project" value="InterPro"/>
</dbReference>
<gene>
    <name evidence="2" type="ORF">EJ913_31355</name>
</gene>
<dbReference type="AlphaFoldDB" id="A0A3S0WUB8"/>